<keyword evidence="2" id="KW-1185">Reference proteome</keyword>
<evidence type="ECO:0000313" key="2">
    <source>
        <dbReference type="Proteomes" id="UP000663421"/>
    </source>
</evidence>
<accession>A0ABX6W060</accession>
<evidence type="ECO:0000313" key="1">
    <source>
        <dbReference type="EMBL" id="QPI54929.1"/>
    </source>
</evidence>
<dbReference type="EMBL" id="CP065050">
    <property type="protein sequence ID" value="QPI54929.1"/>
    <property type="molecule type" value="Genomic_DNA"/>
</dbReference>
<gene>
    <name evidence="1" type="ORF">I1A49_08270</name>
</gene>
<protein>
    <submittedName>
        <fullName evidence="1">Uncharacterized protein</fullName>
    </submittedName>
</protein>
<proteinExistence type="predicted"/>
<dbReference type="Proteomes" id="UP000663421">
    <property type="component" value="Chromosome"/>
</dbReference>
<sequence length="74" mass="8774">MATQFAEAPTLSYVRRPFGPWWSFRPWRIFGFSSGKSGKSKFRQPRYIQFLDFTNALPGWRIGKSFLHIYDPKL</sequence>
<organism evidence="1 2">
    <name type="scientific">Streptomyces malaysiensis</name>
    <dbReference type="NCBI Taxonomy" id="92644"/>
    <lineage>
        <taxon>Bacteria</taxon>
        <taxon>Bacillati</taxon>
        <taxon>Actinomycetota</taxon>
        <taxon>Actinomycetes</taxon>
        <taxon>Kitasatosporales</taxon>
        <taxon>Streptomycetaceae</taxon>
        <taxon>Streptomyces</taxon>
        <taxon>Streptomyces violaceusniger group</taxon>
    </lineage>
</organism>
<reference evidence="1 2" key="1">
    <citation type="submission" date="2020-11" db="EMBL/GenBank/DDBJ databases">
        <title>Complete genome sequence unveiled secondary metabolic potentials in Streptomyces solisilvae HNM0141.</title>
        <authorList>
            <person name="Huang X."/>
        </authorList>
    </citation>
    <scope>NUCLEOTIDE SEQUENCE [LARGE SCALE GENOMIC DNA]</scope>
    <source>
        <strain evidence="1 2">HNM0141</strain>
    </source>
</reference>
<name>A0ABX6W060_STRMQ</name>